<dbReference type="RefSeq" id="WP_087151263.1">
    <property type="nucleotide sequence ID" value="NZ_VMSO01000040.1"/>
</dbReference>
<evidence type="ECO:0000313" key="2">
    <source>
        <dbReference type="EMBL" id="KAA8500170.1"/>
    </source>
</evidence>
<gene>
    <name evidence="2" type="ORF">FNY66_14980</name>
</gene>
<dbReference type="AlphaFoldDB" id="A0A5M9HT58"/>
<feature type="transmembrane region" description="Helical" evidence="1">
    <location>
        <begin position="120"/>
        <end position="139"/>
    </location>
</feature>
<feature type="transmembrane region" description="Helical" evidence="1">
    <location>
        <begin position="6"/>
        <end position="26"/>
    </location>
</feature>
<feature type="transmembrane region" description="Helical" evidence="1">
    <location>
        <begin position="55"/>
        <end position="78"/>
    </location>
</feature>
<dbReference type="InterPro" id="IPR025962">
    <property type="entry name" value="SdpI/YhfL"/>
</dbReference>
<reference evidence="2" key="1">
    <citation type="submission" date="2019-07" db="EMBL/GenBank/DDBJ databases">
        <authorList>
            <person name="Wongkuna S."/>
            <person name="Scaria J."/>
        </authorList>
    </citation>
    <scope>NUCLEOTIDE SEQUENCE [LARGE SCALE GENOMIC DNA]</scope>
    <source>
        <strain evidence="2">SW178</strain>
    </source>
</reference>
<dbReference type="OrthoDB" id="1693104at2"/>
<keyword evidence="1" id="KW-1133">Transmembrane helix</keyword>
<keyword evidence="3" id="KW-1185">Reference proteome</keyword>
<comment type="caution">
    <text evidence="2">The sequence shown here is derived from an EMBL/GenBank/DDBJ whole genome shotgun (WGS) entry which is preliminary data.</text>
</comment>
<proteinExistence type="predicted"/>
<evidence type="ECO:0000313" key="3">
    <source>
        <dbReference type="Proteomes" id="UP000322025"/>
    </source>
</evidence>
<accession>A0A5M9HT58</accession>
<organism evidence="2 3">
    <name type="scientific">Mediterraneibacter catenae</name>
    <dbReference type="NCBI Taxonomy" id="2594882"/>
    <lineage>
        <taxon>Bacteria</taxon>
        <taxon>Bacillati</taxon>
        <taxon>Bacillota</taxon>
        <taxon>Clostridia</taxon>
        <taxon>Lachnospirales</taxon>
        <taxon>Lachnospiraceae</taxon>
        <taxon>Mediterraneibacter</taxon>
    </lineage>
</organism>
<name>A0A5M9HT58_9FIRM</name>
<keyword evidence="1" id="KW-0812">Transmembrane</keyword>
<dbReference type="EMBL" id="VMSO01000040">
    <property type="protein sequence ID" value="KAA8500170.1"/>
    <property type="molecule type" value="Genomic_DNA"/>
</dbReference>
<dbReference type="Proteomes" id="UP000322025">
    <property type="component" value="Unassembled WGS sequence"/>
</dbReference>
<feature type="transmembrane region" description="Helical" evidence="1">
    <location>
        <begin position="84"/>
        <end position="108"/>
    </location>
</feature>
<protein>
    <submittedName>
        <fullName evidence="2">SdpI family protein</fullName>
    </submittedName>
</protein>
<keyword evidence="1" id="KW-0472">Membrane</keyword>
<dbReference type="Pfam" id="PF13630">
    <property type="entry name" value="SdpI"/>
    <property type="match status" value="1"/>
</dbReference>
<sequence>MATVIMALLYVLEGAILTVTAVVTGIKHSEFPDVRVGYHVRDAMESKEKWNDANVIAGLVSGVFAVIFFAAAILVYWNRIDTDISIVLFFILSAISIGSVLLIPTYLLKMSARLRKKAKTVIRNILIVIFVIAAAWIGWLCAYYNTKNADNLPSLENLQTEDLDDLVGYQRGQLISVWDQPDDTISIDQDVWHLEGEEYLLVTYGTSGKVKDAEFVIP</sequence>
<evidence type="ECO:0000256" key="1">
    <source>
        <dbReference type="SAM" id="Phobius"/>
    </source>
</evidence>